<dbReference type="Proteomes" id="UP000694867">
    <property type="component" value="Unplaced"/>
</dbReference>
<feature type="transmembrane region" description="Helical" evidence="6">
    <location>
        <begin position="309"/>
        <end position="335"/>
    </location>
</feature>
<evidence type="ECO:0000256" key="6">
    <source>
        <dbReference type="SAM" id="Phobius"/>
    </source>
</evidence>
<keyword evidence="5 6" id="KW-0472">Membrane</keyword>
<dbReference type="KEGG" id="goe:100900910"/>
<feature type="transmembrane region" description="Helical" evidence="6">
    <location>
        <begin position="76"/>
        <end position="98"/>
    </location>
</feature>
<dbReference type="RefSeq" id="XP_018497631.1">
    <property type="nucleotide sequence ID" value="XM_018642115.2"/>
</dbReference>
<proteinExistence type="predicted"/>
<dbReference type="InterPro" id="IPR050930">
    <property type="entry name" value="MFS_Vesicular_Transporter"/>
</dbReference>
<comment type="subcellular location">
    <subcellularLocation>
        <location evidence="1">Membrane</location>
        <topology evidence="1">Multi-pass membrane protein</topology>
    </subcellularLocation>
</comment>
<protein>
    <submittedName>
        <fullName evidence="9">Uncharacterized protein LOC100900910</fullName>
    </submittedName>
</protein>
<dbReference type="AlphaFoldDB" id="A0AAJ7L7V6"/>
<keyword evidence="3 6" id="KW-0812">Transmembrane</keyword>
<dbReference type="GO" id="GO:0022857">
    <property type="term" value="F:transmembrane transporter activity"/>
    <property type="evidence" value="ECO:0007669"/>
    <property type="project" value="InterPro"/>
</dbReference>
<dbReference type="GeneID" id="100900910"/>
<keyword evidence="2" id="KW-0813">Transport</keyword>
<evidence type="ECO:0000313" key="9">
    <source>
        <dbReference type="RefSeq" id="XP_018497631.1"/>
    </source>
</evidence>
<dbReference type="InterPro" id="IPR036259">
    <property type="entry name" value="MFS_trans_sf"/>
</dbReference>
<feature type="transmembrane region" description="Helical" evidence="6">
    <location>
        <begin position="211"/>
        <end position="233"/>
    </location>
</feature>
<feature type="transmembrane region" description="Helical" evidence="6">
    <location>
        <begin position="284"/>
        <end position="303"/>
    </location>
</feature>
<feature type="domain" description="Major facilitator superfamily (MFS) profile" evidence="7">
    <location>
        <begin position="216"/>
        <end position="421"/>
    </location>
</feature>
<evidence type="ECO:0000256" key="4">
    <source>
        <dbReference type="ARBA" id="ARBA00022989"/>
    </source>
</evidence>
<reference evidence="9" key="1">
    <citation type="submission" date="2025-08" db="UniProtKB">
        <authorList>
            <consortium name="RefSeq"/>
        </authorList>
    </citation>
    <scope>IDENTIFICATION</scope>
</reference>
<dbReference type="SUPFAM" id="SSF103473">
    <property type="entry name" value="MFS general substrate transporter"/>
    <property type="match status" value="1"/>
</dbReference>
<dbReference type="Gene3D" id="1.20.1250.20">
    <property type="entry name" value="MFS general substrate transporter like domains"/>
    <property type="match status" value="2"/>
</dbReference>
<keyword evidence="4 6" id="KW-1133">Transmembrane helix</keyword>
<dbReference type="PROSITE" id="PS50850">
    <property type="entry name" value="MFS"/>
    <property type="match status" value="1"/>
</dbReference>
<name>A0AAJ7L7V6_9ACAR</name>
<feature type="transmembrane region" description="Helical" evidence="6">
    <location>
        <begin position="42"/>
        <end position="69"/>
    </location>
</feature>
<dbReference type="InterPro" id="IPR011701">
    <property type="entry name" value="MFS"/>
</dbReference>
<evidence type="ECO:0000259" key="7">
    <source>
        <dbReference type="PROSITE" id="PS50850"/>
    </source>
</evidence>
<feature type="transmembrane region" description="Helical" evidence="6">
    <location>
        <begin position="347"/>
        <end position="369"/>
    </location>
</feature>
<feature type="transmembrane region" description="Helical" evidence="6">
    <location>
        <begin position="169"/>
        <end position="190"/>
    </location>
</feature>
<evidence type="ECO:0000256" key="2">
    <source>
        <dbReference type="ARBA" id="ARBA00022448"/>
    </source>
</evidence>
<evidence type="ECO:0000256" key="3">
    <source>
        <dbReference type="ARBA" id="ARBA00022692"/>
    </source>
</evidence>
<dbReference type="InterPro" id="IPR020846">
    <property type="entry name" value="MFS_dom"/>
</dbReference>
<organism evidence="8 9">
    <name type="scientific">Galendromus occidentalis</name>
    <name type="common">western predatory mite</name>
    <dbReference type="NCBI Taxonomy" id="34638"/>
    <lineage>
        <taxon>Eukaryota</taxon>
        <taxon>Metazoa</taxon>
        <taxon>Ecdysozoa</taxon>
        <taxon>Arthropoda</taxon>
        <taxon>Chelicerata</taxon>
        <taxon>Arachnida</taxon>
        <taxon>Acari</taxon>
        <taxon>Parasitiformes</taxon>
        <taxon>Mesostigmata</taxon>
        <taxon>Gamasina</taxon>
        <taxon>Phytoseioidea</taxon>
        <taxon>Phytoseiidae</taxon>
        <taxon>Typhlodrominae</taxon>
        <taxon>Galendromus</taxon>
    </lineage>
</organism>
<dbReference type="PANTHER" id="PTHR23506">
    <property type="entry name" value="GH10249P"/>
    <property type="match status" value="1"/>
</dbReference>
<dbReference type="Pfam" id="PF07690">
    <property type="entry name" value="MFS_1"/>
    <property type="match status" value="2"/>
</dbReference>
<accession>A0AAJ7L7V6</accession>
<evidence type="ECO:0000256" key="1">
    <source>
        <dbReference type="ARBA" id="ARBA00004141"/>
    </source>
</evidence>
<feature type="transmembrane region" description="Helical" evidence="6">
    <location>
        <begin position="104"/>
        <end position="128"/>
    </location>
</feature>
<dbReference type="PANTHER" id="PTHR23506:SF26">
    <property type="entry name" value="MFS-TYPE TRANSPORTER SLC18B1"/>
    <property type="match status" value="1"/>
</dbReference>
<sequence>MPPSWRRMLLYLCVACFLEGITYSHLGSFFNVYAIRERHLSATQYGIILGSYSVMVLIITPLTAALVAARAFTDKTILCSGMTLDAVFTLFMAAASEISSKTHFFLFCLLMRVVQAIGRASAVLMLYVIAGAQLEKINHVVIPLLETIYGASVVVGPVVSGFLNLSGFFLPFVSIGGSLLAFTLSAFCFFPDSERAEPKQEADDGQHNSCSIWSIPVLVNALACYHAFYLISFNESTLAVKLNKDYGFKSSESGIVFLFSGISYAVASLVSGYYSKKVRDPRNIVLLGLIVVVVGISLLGQKTLFETRLWIFCLGQVLLGLGSGPMFVCCYLQSLRQIGGSSPSKDIYASLMALFNPASSIGTMLGPFISGIMMDNTNYEILTALNLLLTLIMLLALALTARCSRSVSVTKVITSDSVQKF</sequence>
<feature type="transmembrane region" description="Helical" evidence="6">
    <location>
        <begin position="140"/>
        <end position="163"/>
    </location>
</feature>
<gene>
    <name evidence="9" type="primary">LOC100900910</name>
</gene>
<dbReference type="GO" id="GO:0016020">
    <property type="term" value="C:membrane"/>
    <property type="evidence" value="ECO:0007669"/>
    <property type="project" value="UniProtKB-SubCell"/>
</dbReference>
<evidence type="ECO:0000256" key="5">
    <source>
        <dbReference type="ARBA" id="ARBA00023136"/>
    </source>
</evidence>
<feature type="transmembrane region" description="Helical" evidence="6">
    <location>
        <begin position="381"/>
        <end position="401"/>
    </location>
</feature>
<keyword evidence="8" id="KW-1185">Reference proteome</keyword>
<feature type="transmembrane region" description="Helical" evidence="6">
    <location>
        <begin position="253"/>
        <end position="272"/>
    </location>
</feature>
<evidence type="ECO:0000313" key="8">
    <source>
        <dbReference type="Proteomes" id="UP000694867"/>
    </source>
</evidence>